<organism evidence="2">
    <name type="scientific">Leptospira ellisii</name>
    <dbReference type="NCBI Taxonomy" id="2023197"/>
    <lineage>
        <taxon>Bacteria</taxon>
        <taxon>Pseudomonadati</taxon>
        <taxon>Spirochaetota</taxon>
        <taxon>Spirochaetia</taxon>
        <taxon>Leptospirales</taxon>
        <taxon>Leptospiraceae</taxon>
        <taxon>Leptospira</taxon>
    </lineage>
</organism>
<dbReference type="RefSeq" id="WP_100745730.1">
    <property type="nucleotide sequence ID" value="NZ_NPEF02000002.1"/>
</dbReference>
<evidence type="ECO:0000313" key="3">
    <source>
        <dbReference type="Proteomes" id="UP000232122"/>
    </source>
</evidence>
<name>A0A2N0B9Y3_9LEPT</name>
<proteinExistence type="predicted"/>
<dbReference type="AlphaFoldDB" id="A0A2N0B9Y3"/>
<accession>A0A2N0B9Y3</accession>
<accession>A0A2N0BPH7</accession>
<dbReference type="OrthoDB" id="9877802at2"/>
<dbReference type="EMBL" id="NPEF02000002">
    <property type="protein sequence ID" value="MDV6234534.1"/>
    <property type="molecule type" value="Genomic_DNA"/>
</dbReference>
<reference evidence="2" key="1">
    <citation type="submission" date="2017-07" db="EMBL/GenBank/DDBJ databases">
        <title>Leptospira spp. isolated from tropical soils.</title>
        <authorList>
            <person name="Thibeaux R."/>
            <person name="Iraola G."/>
            <person name="Ferres I."/>
            <person name="Bierque E."/>
            <person name="Girault D."/>
            <person name="Soupe-Gilbert M.-E."/>
            <person name="Picardeau M."/>
            <person name="Goarant C."/>
        </authorList>
    </citation>
    <scope>NUCLEOTIDE SEQUENCE [LARGE SCALE GENOMIC DNA]</scope>
    <source>
        <strain evidence="2">ATI7-C-A5</strain>
    </source>
</reference>
<evidence type="ECO:0000313" key="2">
    <source>
        <dbReference type="EMBL" id="PJZ93367.1"/>
    </source>
</evidence>
<dbReference type="Proteomes" id="UP000232122">
    <property type="component" value="Unassembled WGS sequence"/>
</dbReference>
<sequence length="259" mass="29471">MKKKRFVLFGLILFTVACSTPRRILKLPTEPIPPKTLQGKVVFAGTLLPADPLYFSSGRMRYTLHVRRPHIVTPQFAQILPPEIGSRIEYPSPIPVASQQLDVKLKELGMQGDYHRLEGFPYVFDTIDNPQQMDPMALEVLNSNFKGDYYLIFVPKIEEANQPTIFNLMNFNLSVAYQLILYDKTGLKLFQKNYALKFDKVEMSYLEVPTYYFYLLKGLVALKGSIVQDLAFIKTAKPSAQSIQSHKFELKPAEAAAAQ</sequence>
<keyword evidence="3" id="KW-1185">Reference proteome</keyword>
<comment type="caution">
    <text evidence="2">The sequence shown here is derived from an EMBL/GenBank/DDBJ whole genome shotgun (WGS) entry which is preliminary data.</text>
</comment>
<dbReference type="EMBL" id="NPEF01000066">
    <property type="protein sequence ID" value="PJZ93367.1"/>
    <property type="molecule type" value="Genomic_DNA"/>
</dbReference>
<reference evidence="1 3" key="2">
    <citation type="journal article" date="2018" name="Microb. Genom.">
        <title>Deciphering the unexplored Leptospira diversity from soils uncovers genomic evolution to virulence.</title>
        <authorList>
            <person name="Thibeaux R."/>
            <person name="Iraola G."/>
            <person name="Ferres I."/>
            <person name="Bierque E."/>
            <person name="Girault D."/>
            <person name="Soupe-Gilbert M.E."/>
            <person name="Picardeau M."/>
            <person name="Goarant C."/>
        </authorList>
    </citation>
    <scope>NUCLEOTIDE SEQUENCE [LARGE SCALE GENOMIC DNA]</scope>
    <source>
        <strain evidence="1 3">ATI7-C-A5</strain>
    </source>
</reference>
<evidence type="ECO:0000313" key="1">
    <source>
        <dbReference type="EMBL" id="MDV6234534.1"/>
    </source>
</evidence>
<reference evidence="1" key="3">
    <citation type="submission" date="2023-10" db="EMBL/GenBank/DDBJ databases">
        <authorList>
            <person name="Picardeau M."/>
            <person name="Thibeaux R."/>
        </authorList>
    </citation>
    <scope>NUCLEOTIDE SEQUENCE</scope>
    <source>
        <strain evidence="1">ATI7-C-A5</strain>
    </source>
</reference>
<protein>
    <recommendedName>
        <fullName evidence="4">Lipoprotein</fullName>
    </recommendedName>
</protein>
<gene>
    <name evidence="1" type="ORF">CH379_002695</name>
    <name evidence="2" type="ORF">CH379_08225</name>
</gene>
<dbReference type="PROSITE" id="PS51257">
    <property type="entry name" value="PROKAR_LIPOPROTEIN"/>
    <property type="match status" value="1"/>
</dbReference>
<evidence type="ECO:0008006" key="4">
    <source>
        <dbReference type="Google" id="ProtNLM"/>
    </source>
</evidence>